<dbReference type="InterPro" id="IPR039537">
    <property type="entry name" value="Retrotran_Ty1/copia-like"/>
</dbReference>
<dbReference type="PANTHER" id="PTHR42648:SF18">
    <property type="entry name" value="RETROTRANSPOSON, UNCLASSIFIED-LIKE PROTEIN"/>
    <property type="match status" value="1"/>
</dbReference>
<keyword evidence="1" id="KW-0378">Hydrolase</keyword>
<dbReference type="InterPro" id="IPR054722">
    <property type="entry name" value="PolX-like_BBD"/>
</dbReference>
<accession>A0A371ICP5</accession>
<dbReference type="GO" id="GO:0015074">
    <property type="term" value="P:DNA integration"/>
    <property type="evidence" value="ECO:0007669"/>
    <property type="project" value="InterPro"/>
</dbReference>
<gene>
    <name evidence="4" type="ORF">CR513_02345</name>
</gene>
<dbReference type="GO" id="GO:0006508">
    <property type="term" value="P:proteolysis"/>
    <property type="evidence" value="ECO:0007669"/>
    <property type="project" value="UniProtKB-KW"/>
</dbReference>
<dbReference type="Gene3D" id="4.10.60.10">
    <property type="entry name" value="Zinc finger, CCHC-type"/>
    <property type="match status" value="1"/>
</dbReference>
<dbReference type="SUPFAM" id="SSF53098">
    <property type="entry name" value="Ribonuclease H-like"/>
    <property type="match status" value="1"/>
</dbReference>
<evidence type="ECO:0000256" key="2">
    <source>
        <dbReference type="SAM" id="MobiDB-lite"/>
    </source>
</evidence>
<dbReference type="PANTHER" id="PTHR42648">
    <property type="entry name" value="TRANSPOSASE, PUTATIVE-RELATED"/>
    <property type="match status" value="1"/>
</dbReference>
<dbReference type="InterPro" id="IPR036397">
    <property type="entry name" value="RNaseH_sf"/>
</dbReference>
<dbReference type="GO" id="GO:0003676">
    <property type="term" value="F:nucleic acid binding"/>
    <property type="evidence" value="ECO:0007669"/>
    <property type="project" value="InterPro"/>
</dbReference>
<dbReference type="PROSITE" id="PS50994">
    <property type="entry name" value="INTEGRASE"/>
    <property type="match status" value="1"/>
</dbReference>
<dbReference type="EMBL" id="QJKJ01000402">
    <property type="protein sequence ID" value="RDY12808.1"/>
    <property type="molecule type" value="Genomic_DNA"/>
</dbReference>
<dbReference type="STRING" id="157652.A0A371ICP5"/>
<evidence type="ECO:0000256" key="1">
    <source>
        <dbReference type="ARBA" id="ARBA00022670"/>
    </source>
</evidence>
<feature type="domain" description="Integrase catalytic" evidence="3">
    <location>
        <begin position="224"/>
        <end position="353"/>
    </location>
</feature>
<dbReference type="AlphaFoldDB" id="A0A371ICP5"/>
<dbReference type="GO" id="GO:0008270">
    <property type="term" value="F:zinc ion binding"/>
    <property type="evidence" value="ECO:0007669"/>
    <property type="project" value="InterPro"/>
</dbReference>
<proteinExistence type="predicted"/>
<dbReference type="Gene3D" id="3.30.420.10">
    <property type="entry name" value="Ribonuclease H-like superfamily/Ribonuclease H"/>
    <property type="match status" value="1"/>
</dbReference>
<evidence type="ECO:0000313" key="5">
    <source>
        <dbReference type="Proteomes" id="UP000257109"/>
    </source>
</evidence>
<comment type="caution">
    <text evidence="4">The sequence shown here is derived from an EMBL/GenBank/DDBJ whole genome shotgun (WGS) entry which is preliminary data.</text>
</comment>
<protein>
    <recommendedName>
        <fullName evidence="3">Integrase catalytic domain-containing protein</fullName>
    </recommendedName>
</protein>
<keyword evidence="1" id="KW-0645">Protease</keyword>
<dbReference type="InterPro" id="IPR036875">
    <property type="entry name" value="Znf_CCHC_sf"/>
</dbReference>
<dbReference type="InterPro" id="IPR012337">
    <property type="entry name" value="RNaseH-like_sf"/>
</dbReference>
<feature type="non-terminal residue" evidence="4">
    <location>
        <position position="1"/>
    </location>
</feature>
<feature type="compositionally biased region" description="Basic and acidic residues" evidence="2">
    <location>
        <begin position="1"/>
        <end position="11"/>
    </location>
</feature>
<dbReference type="GO" id="GO:0008233">
    <property type="term" value="F:peptidase activity"/>
    <property type="evidence" value="ECO:0007669"/>
    <property type="project" value="UniProtKB-KW"/>
</dbReference>
<reference evidence="4" key="1">
    <citation type="submission" date="2018-05" db="EMBL/GenBank/DDBJ databases">
        <title>Draft genome of Mucuna pruriens seed.</title>
        <authorList>
            <person name="Nnadi N.E."/>
            <person name="Vos R."/>
            <person name="Hasami M.H."/>
            <person name="Devisetty U.K."/>
            <person name="Aguiy J.C."/>
        </authorList>
    </citation>
    <scope>NUCLEOTIDE SEQUENCE [LARGE SCALE GENOMIC DNA]</scope>
    <source>
        <strain evidence="4">JCA_2017</strain>
    </source>
</reference>
<name>A0A371ICP5_MUCPR</name>
<sequence length="353" mass="40061">MNDHNSHEEQALKVAQDEASTGCGQGRNVFRGRGRVRGGKQPIDRATIRCYYCHEFGNFQSECPKKPQDSRANYVEGGEVVLLMAQLSTDDKSNAQKIWFIDSGCNNHMIGRKDWFSSINSSFPDEVKLGNNCALKVAGKGTVKLLINEIMHLVNDVFYVPELKNNLSNMGQFLEKGLSIKMKQNKCEVFQGENLIFETFMTTNQMFAIFVKSGLFHNCFEVIIGVLFNYLIHSDICGPINPTSNVNKRYILTFIDDLSKKVWVYFLVEKGEALDVFTKFKALVEKQASVPIQILHIDRGGEYTSKEFVEFCNDILIERGVPRSLWLETVNWVVHILNRSPTLAVKNITPKEA</sequence>
<dbReference type="SUPFAM" id="SSF57756">
    <property type="entry name" value="Retrovirus zinc finger-like domains"/>
    <property type="match status" value="1"/>
</dbReference>
<feature type="region of interest" description="Disordered" evidence="2">
    <location>
        <begin position="1"/>
        <end position="26"/>
    </location>
</feature>
<organism evidence="4 5">
    <name type="scientific">Mucuna pruriens</name>
    <name type="common">Velvet bean</name>
    <name type="synonym">Dolichos pruriens</name>
    <dbReference type="NCBI Taxonomy" id="157652"/>
    <lineage>
        <taxon>Eukaryota</taxon>
        <taxon>Viridiplantae</taxon>
        <taxon>Streptophyta</taxon>
        <taxon>Embryophyta</taxon>
        <taxon>Tracheophyta</taxon>
        <taxon>Spermatophyta</taxon>
        <taxon>Magnoliopsida</taxon>
        <taxon>eudicotyledons</taxon>
        <taxon>Gunneridae</taxon>
        <taxon>Pentapetalae</taxon>
        <taxon>rosids</taxon>
        <taxon>fabids</taxon>
        <taxon>Fabales</taxon>
        <taxon>Fabaceae</taxon>
        <taxon>Papilionoideae</taxon>
        <taxon>50 kb inversion clade</taxon>
        <taxon>NPAAA clade</taxon>
        <taxon>indigoferoid/millettioid clade</taxon>
        <taxon>Phaseoleae</taxon>
        <taxon>Mucuna</taxon>
    </lineage>
</organism>
<dbReference type="Pfam" id="PF22936">
    <property type="entry name" value="Pol_BBD"/>
    <property type="match status" value="1"/>
</dbReference>
<evidence type="ECO:0000259" key="3">
    <source>
        <dbReference type="PROSITE" id="PS50994"/>
    </source>
</evidence>
<dbReference type="InterPro" id="IPR001584">
    <property type="entry name" value="Integrase_cat-core"/>
</dbReference>
<keyword evidence="5" id="KW-1185">Reference proteome</keyword>
<dbReference type="Pfam" id="PF00665">
    <property type="entry name" value="rve"/>
    <property type="match status" value="1"/>
</dbReference>
<evidence type="ECO:0000313" key="4">
    <source>
        <dbReference type="EMBL" id="RDY12808.1"/>
    </source>
</evidence>
<dbReference type="OrthoDB" id="413361at2759"/>
<dbReference type="Proteomes" id="UP000257109">
    <property type="component" value="Unassembled WGS sequence"/>
</dbReference>